<organism evidence="2 3">
    <name type="scientific">Microbacterium proteolyticum</name>
    <dbReference type="NCBI Taxonomy" id="1572644"/>
    <lineage>
        <taxon>Bacteria</taxon>
        <taxon>Bacillati</taxon>
        <taxon>Actinomycetota</taxon>
        <taxon>Actinomycetes</taxon>
        <taxon>Micrococcales</taxon>
        <taxon>Microbacteriaceae</taxon>
        <taxon>Microbacterium</taxon>
    </lineage>
</organism>
<proteinExistence type="predicted"/>
<sequence>MTRRQILSVLARGLLVTSTVAPVGLVAWEQADFDSSAVFQMDATEPDTLFINGRAFILE</sequence>
<dbReference type="EMBL" id="JACHXY010000001">
    <property type="protein sequence ID" value="MBB3157427.1"/>
    <property type="molecule type" value="Genomic_DNA"/>
</dbReference>
<name>A0A7W5CGV8_9MICO</name>
<reference evidence="2 3" key="1">
    <citation type="submission" date="2020-08" db="EMBL/GenBank/DDBJ databases">
        <title>Genomic Encyclopedia of Type Strains, Phase III (KMG-III): the genomes of soil and plant-associated and newly described type strains.</title>
        <authorList>
            <person name="Whitman W."/>
        </authorList>
    </citation>
    <scope>NUCLEOTIDE SEQUENCE [LARGE SCALE GENOMIC DNA]</scope>
    <source>
        <strain evidence="2 3">CECT 8356</strain>
    </source>
</reference>
<dbReference type="Proteomes" id="UP000543579">
    <property type="component" value="Unassembled WGS sequence"/>
</dbReference>
<dbReference type="RefSeq" id="WP_183418843.1">
    <property type="nucleotide sequence ID" value="NZ_JACHXY010000001.1"/>
</dbReference>
<evidence type="ECO:0000313" key="3">
    <source>
        <dbReference type="Proteomes" id="UP000543579"/>
    </source>
</evidence>
<gene>
    <name evidence="2" type="ORF">FHS07_001111</name>
</gene>
<feature type="signal peptide" evidence="1">
    <location>
        <begin position="1"/>
        <end position="21"/>
    </location>
</feature>
<protein>
    <submittedName>
        <fullName evidence="2">Uncharacterized protein</fullName>
    </submittedName>
</protein>
<accession>A0A7W5CGV8</accession>
<evidence type="ECO:0000256" key="1">
    <source>
        <dbReference type="SAM" id="SignalP"/>
    </source>
</evidence>
<feature type="chain" id="PRO_5039445021" evidence="1">
    <location>
        <begin position="22"/>
        <end position="59"/>
    </location>
</feature>
<evidence type="ECO:0000313" key="2">
    <source>
        <dbReference type="EMBL" id="MBB3157427.1"/>
    </source>
</evidence>
<keyword evidence="1" id="KW-0732">Signal</keyword>
<comment type="caution">
    <text evidence="2">The sequence shown here is derived from an EMBL/GenBank/DDBJ whole genome shotgun (WGS) entry which is preliminary data.</text>
</comment>
<dbReference type="AlphaFoldDB" id="A0A7W5CGV8"/>